<dbReference type="SMART" id="SM00354">
    <property type="entry name" value="HTH_LACI"/>
    <property type="match status" value="1"/>
</dbReference>
<dbReference type="Gene3D" id="3.40.50.2300">
    <property type="match status" value="2"/>
</dbReference>
<dbReference type="SUPFAM" id="SSF47413">
    <property type="entry name" value="lambda repressor-like DNA-binding domains"/>
    <property type="match status" value="1"/>
</dbReference>
<proteinExistence type="predicted"/>
<reference evidence="6" key="1">
    <citation type="journal article" date="2019" name="Int. J. Syst. Evol. Microbiol.">
        <title>The Global Catalogue of Microorganisms (GCM) 10K type strain sequencing project: providing services to taxonomists for standard genome sequencing and annotation.</title>
        <authorList>
            <consortium name="The Broad Institute Genomics Platform"/>
            <consortium name="The Broad Institute Genome Sequencing Center for Infectious Disease"/>
            <person name="Wu L."/>
            <person name="Ma J."/>
        </authorList>
    </citation>
    <scope>NUCLEOTIDE SEQUENCE [LARGE SCALE GENOMIC DNA]</scope>
    <source>
        <strain evidence="6">CCM 9110</strain>
    </source>
</reference>
<dbReference type="InterPro" id="IPR010982">
    <property type="entry name" value="Lambda_DNA-bd_dom_sf"/>
</dbReference>
<dbReference type="CDD" id="cd01392">
    <property type="entry name" value="HTH_LacI"/>
    <property type="match status" value="1"/>
</dbReference>
<dbReference type="Pfam" id="PF00356">
    <property type="entry name" value="LacI"/>
    <property type="match status" value="1"/>
</dbReference>
<organism evidence="5 6">
    <name type="scientific">Lacticaseibacillus suilingensis</name>
    <dbReference type="NCBI Taxonomy" id="2799577"/>
    <lineage>
        <taxon>Bacteria</taxon>
        <taxon>Bacillati</taxon>
        <taxon>Bacillota</taxon>
        <taxon>Bacilli</taxon>
        <taxon>Lactobacillales</taxon>
        <taxon>Lactobacillaceae</taxon>
        <taxon>Lacticaseibacillus</taxon>
    </lineage>
</organism>
<dbReference type="InterPro" id="IPR028082">
    <property type="entry name" value="Peripla_BP_I"/>
</dbReference>
<evidence type="ECO:0000313" key="5">
    <source>
        <dbReference type="EMBL" id="MFD1397990.1"/>
    </source>
</evidence>
<dbReference type="Pfam" id="PF00532">
    <property type="entry name" value="Peripla_BP_1"/>
    <property type="match status" value="1"/>
</dbReference>
<evidence type="ECO:0000256" key="3">
    <source>
        <dbReference type="ARBA" id="ARBA00023163"/>
    </source>
</evidence>
<protein>
    <submittedName>
        <fullName evidence="5">LacI family DNA-binding transcriptional regulator</fullName>
    </submittedName>
</protein>
<gene>
    <name evidence="5" type="ORF">ACFQ41_01550</name>
</gene>
<comment type="caution">
    <text evidence="5">The sequence shown here is derived from an EMBL/GenBank/DDBJ whole genome shotgun (WGS) entry which is preliminary data.</text>
</comment>
<dbReference type="GO" id="GO:0003677">
    <property type="term" value="F:DNA binding"/>
    <property type="evidence" value="ECO:0007669"/>
    <property type="project" value="UniProtKB-KW"/>
</dbReference>
<evidence type="ECO:0000256" key="2">
    <source>
        <dbReference type="ARBA" id="ARBA00023125"/>
    </source>
</evidence>
<accession>A0ABW4BDY4</accession>
<sequence>MTNIRDIARESGYSVSTVSRVLNHKKYVSPAVRDHIEQVMQQLNYVPNAVARDLSSGHTKTIGVALAMVAHPYYTTLVKGITEAAFEEGYQVTLLPTDYDAKLERRYLEQLRQHAFDGLIFTSHSMPISEIAAAQAFGPVVVCQDPGSVTIPAAFTDRQASYHEAFAWIKQAGYQRIGLMLPRDPKVSATASAMVQAYTNVIGAAPAADLTWIGSMAYADGRKAGAFFAANGADFVFANGDDIAMGVHDYYQQNHLPLPGLMGQENQVSSALLGISTIDHHFHAVGRAALALATGAKTGQIKIASDFIARP</sequence>
<evidence type="ECO:0000259" key="4">
    <source>
        <dbReference type="PROSITE" id="PS50932"/>
    </source>
</evidence>
<dbReference type="SUPFAM" id="SSF53822">
    <property type="entry name" value="Periplasmic binding protein-like I"/>
    <property type="match status" value="1"/>
</dbReference>
<dbReference type="InterPro" id="IPR000843">
    <property type="entry name" value="HTH_LacI"/>
</dbReference>
<dbReference type="Proteomes" id="UP001597199">
    <property type="component" value="Unassembled WGS sequence"/>
</dbReference>
<feature type="domain" description="HTH lacI-type" evidence="4">
    <location>
        <begin position="2"/>
        <end position="56"/>
    </location>
</feature>
<dbReference type="PANTHER" id="PTHR30146:SF105">
    <property type="entry name" value="CATABOLITE CONTROL PROTEIN B"/>
    <property type="match status" value="1"/>
</dbReference>
<dbReference type="EMBL" id="JBHTOA010000014">
    <property type="protein sequence ID" value="MFD1397990.1"/>
    <property type="molecule type" value="Genomic_DNA"/>
</dbReference>
<dbReference type="Gene3D" id="1.10.260.40">
    <property type="entry name" value="lambda repressor-like DNA-binding domains"/>
    <property type="match status" value="1"/>
</dbReference>
<name>A0ABW4BDY4_9LACO</name>
<keyword evidence="2 5" id="KW-0238">DNA-binding</keyword>
<keyword evidence="6" id="KW-1185">Reference proteome</keyword>
<keyword evidence="1" id="KW-0805">Transcription regulation</keyword>
<dbReference type="RefSeq" id="WP_204119656.1">
    <property type="nucleotide sequence ID" value="NZ_BOLV01000020.1"/>
</dbReference>
<keyword evidence="3" id="KW-0804">Transcription</keyword>
<dbReference type="PROSITE" id="PS50932">
    <property type="entry name" value="HTH_LACI_2"/>
    <property type="match status" value="1"/>
</dbReference>
<evidence type="ECO:0000256" key="1">
    <source>
        <dbReference type="ARBA" id="ARBA00023015"/>
    </source>
</evidence>
<evidence type="ECO:0000313" key="6">
    <source>
        <dbReference type="Proteomes" id="UP001597199"/>
    </source>
</evidence>
<dbReference type="InterPro" id="IPR001761">
    <property type="entry name" value="Peripla_BP/Lac1_sug-bd_dom"/>
</dbReference>
<dbReference type="PANTHER" id="PTHR30146">
    <property type="entry name" value="LACI-RELATED TRANSCRIPTIONAL REPRESSOR"/>
    <property type="match status" value="1"/>
</dbReference>